<dbReference type="AlphaFoldDB" id="A8WSG6"/>
<dbReference type="GO" id="GO:0045547">
    <property type="term" value="F:ditrans,polycis-polyprenyl diphosphate synthase [(2E,6E)-farnesyl diphosphate specific] activity"/>
    <property type="evidence" value="ECO:0007669"/>
    <property type="project" value="UniProtKB-EC"/>
</dbReference>
<dbReference type="CTD" id="8573399"/>
<dbReference type="RefSeq" id="XP_045092082.1">
    <property type="nucleotide sequence ID" value="XM_045242220.1"/>
</dbReference>
<evidence type="ECO:0000313" key="16">
    <source>
        <dbReference type="WormBase" id="CBG03250"/>
    </source>
</evidence>
<dbReference type="KEGG" id="cbr:CBG_03250"/>
<dbReference type="STRING" id="6238.A8WSG6"/>
<dbReference type="InterPro" id="IPR038887">
    <property type="entry name" value="Nus1/NgBR"/>
</dbReference>
<dbReference type="WormBase" id="CBG03250">
    <property type="protein sequence ID" value="CBP14679"/>
    <property type="gene ID" value="WBGene00026144"/>
</dbReference>
<evidence type="ECO:0000256" key="7">
    <source>
        <dbReference type="ARBA" id="ARBA00022692"/>
    </source>
</evidence>
<evidence type="ECO:0000256" key="8">
    <source>
        <dbReference type="ARBA" id="ARBA00022824"/>
    </source>
</evidence>
<evidence type="ECO:0000313" key="15">
    <source>
        <dbReference type="Proteomes" id="UP000008549"/>
    </source>
</evidence>
<dbReference type="PANTHER" id="PTHR21528">
    <property type="entry name" value="DEHYDRODOLICHYL DIPHOSPHATE SYNTHASE COMPLEX SUBUNIT NUS1"/>
    <property type="match status" value="1"/>
</dbReference>
<dbReference type="PANTHER" id="PTHR21528:SF0">
    <property type="entry name" value="DEHYDRODOLICHYL DIPHOSPHATE SYNTHASE COMPLEX SUBUNIT NUS1"/>
    <property type="match status" value="1"/>
</dbReference>
<evidence type="ECO:0000256" key="5">
    <source>
        <dbReference type="ARBA" id="ARBA00012596"/>
    </source>
</evidence>
<keyword evidence="9" id="KW-0460">Magnesium</keyword>
<evidence type="ECO:0000256" key="6">
    <source>
        <dbReference type="ARBA" id="ARBA00022679"/>
    </source>
</evidence>
<evidence type="ECO:0000256" key="4">
    <source>
        <dbReference type="ARBA" id="ARBA00005432"/>
    </source>
</evidence>
<evidence type="ECO:0000256" key="9">
    <source>
        <dbReference type="ARBA" id="ARBA00022842"/>
    </source>
</evidence>
<dbReference type="GO" id="GO:1904423">
    <property type="term" value="C:dehydrodolichyl diphosphate synthase complex"/>
    <property type="evidence" value="ECO:0000318"/>
    <property type="project" value="GO_Central"/>
</dbReference>
<evidence type="ECO:0000256" key="13">
    <source>
        <dbReference type="SAM" id="Phobius"/>
    </source>
</evidence>
<dbReference type="SUPFAM" id="SSF64005">
    <property type="entry name" value="Undecaprenyl diphosphate synthase"/>
    <property type="match status" value="1"/>
</dbReference>
<dbReference type="Gene3D" id="3.40.1180.10">
    <property type="entry name" value="Decaprenyl diphosphate synthase-like"/>
    <property type="match status" value="1"/>
</dbReference>
<keyword evidence="8" id="KW-0256">Endoplasmic reticulum</keyword>
<dbReference type="InterPro" id="IPR036424">
    <property type="entry name" value="UPP_synth-like_sf"/>
</dbReference>
<keyword evidence="7 13" id="KW-0812">Transmembrane</keyword>
<dbReference type="FunCoup" id="A8WSG6">
    <property type="interactions" value="1559"/>
</dbReference>
<keyword evidence="10 13" id="KW-1133">Transmembrane helix</keyword>
<reference evidence="14 15" key="2">
    <citation type="journal article" date="2011" name="PLoS Genet.">
        <title>Caenorhabditis briggsae recombinant inbred line genotypes reveal inter-strain incompatibility and the evolution of recombination.</title>
        <authorList>
            <person name="Ross J.A."/>
            <person name="Koboldt D.C."/>
            <person name="Staisch J.E."/>
            <person name="Chamberlin H.M."/>
            <person name="Gupta B.P."/>
            <person name="Miller R.D."/>
            <person name="Baird S.E."/>
            <person name="Haag E.S."/>
        </authorList>
    </citation>
    <scope>NUCLEOTIDE SEQUENCE [LARGE SCALE GENOMIC DNA]</scope>
    <source>
        <strain evidence="14 15">AF16</strain>
    </source>
</reference>
<evidence type="ECO:0000256" key="11">
    <source>
        <dbReference type="ARBA" id="ARBA00023136"/>
    </source>
</evidence>
<comment type="catalytic activity">
    <reaction evidence="12">
        <text>n isopentenyl diphosphate + (2E,6E)-farnesyl diphosphate = a di-trans,poly-cis-polyprenyl diphosphate + n diphosphate</text>
        <dbReference type="Rhea" id="RHEA:53008"/>
        <dbReference type="Rhea" id="RHEA-COMP:19494"/>
        <dbReference type="ChEBI" id="CHEBI:33019"/>
        <dbReference type="ChEBI" id="CHEBI:128769"/>
        <dbReference type="ChEBI" id="CHEBI:136960"/>
        <dbReference type="ChEBI" id="CHEBI:175763"/>
        <dbReference type="EC" id="2.5.1.87"/>
    </reaction>
</comment>
<dbReference type="HOGENOM" id="CLU_051870_2_0_1"/>
<dbReference type="EC" id="2.5.1.87" evidence="5"/>
<evidence type="ECO:0000256" key="2">
    <source>
        <dbReference type="ARBA" id="ARBA00004586"/>
    </source>
</evidence>
<dbReference type="eggNOG" id="KOG2818">
    <property type="taxonomic scope" value="Eukaryota"/>
</dbReference>
<keyword evidence="6" id="KW-0808">Transferase</keyword>
<gene>
    <name evidence="14 16" type="ORF">CBG03250</name>
    <name evidence="14" type="ORF">CBG_03250</name>
</gene>
<comment type="subcellular location">
    <subcellularLocation>
        <location evidence="2">Endoplasmic reticulum membrane</location>
    </subcellularLocation>
</comment>
<keyword evidence="15" id="KW-1185">Reference proteome</keyword>
<sequence length="243" mass="27547">MLDVAGICVAAVRAVYWLVMLVCNFLGYSPLWAQIAMKNRKMENVKIRIPAHLAVCFTESRLIDLTEVIQIMDSCVAAGIRQLSLYDPFGELVSQIGQIEQACRLFTRADLFCDGKRLHSSGLTNLQVNVLSRKMGKSALVEACKMKFFSKRHTAHKSILCFQLCREEDEITVDRVSKTLEDKFHLSDPDFLLQVGNVPTLCGYPPWNLRITEFLQTPRLPCSRRALDCCVEAFSQRDIRVGK</sequence>
<name>A8WSG6_CAEBR</name>
<accession>A8WSG6</accession>
<evidence type="ECO:0000313" key="14">
    <source>
        <dbReference type="EMBL" id="CAP23425.2"/>
    </source>
</evidence>
<dbReference type="GeneID" id="8573399"/>
<evidence type="ECO:0000256" key="1">
    <source>
        <dbReference type="ARBA" id="ARBA00001946"/>
    </source>
</evidence>
<evidence type="ECO:0000256" key="3">
    <source>
        <dbReference type="ARBA" id="ARBA00004922"/>
    </source>
</evidence>
<comment type="similarity">
    <text evidence="4">Belongs to the UPP synthase family.</text>
</comment>
<dbReference type="Proteomes" id="UP000008549">
    <property type="component" value="Unassembled WGS sequence"/>
</dbReference>
<proteinExistence type="inferred from homology"/>
<organism evidence="14 15">
    <name type="scientific">Caenorhabditis briggsae</name>
    <dbReference type="NCBI Taxonomy" id="6238"/>
    <lineage>
        <taxon>Eukaryota</taxon>
        <taxon>Metazoa</taxon>
        <taxon>Ecdysozoa</taxon>
        <taxon>Nematoda</taxon>
        <taxon>Chromadorea</taxon>
        <taxon>Rhabditida</taxon>
        <taxon>Rhabditina</taxon>
        <taxon>Rhabditomorpha</taxon>
        <taxon>Rhabditoidea</taxon>
        <taxon>Rhabditidae</taxon>
        <taxon>Peloderinae</taxon>
        <taxon>Caenorhabditis</taxon>
    </lineage>
</organism>
<feature type="transmembrane region" description="Helical" evidence="13">
    <location>
        <begin position="14"/>
        <end position="33"/>
    </location>
</feature>
<dbReference type="UniPathway" id="UPA00378"/>
<dbReference type="EMBL" id="HE601438">
    <property type="protein sequence ID" value="CAP23425.2"/>
    <property type="molecule type" value="Genomic_DNA"/>
</dbReference>
<evidence type="ECO:0000256" key="10">
    <source>
        <dbReference type="ARBA" id="ARBA00022989"/>
    </source>
</evidence>
<keyword evidence="11 13" id="KW-0472">Membrane</keyword>
<evidence type="ECO:0000256" key="12">
    <source>
        <dbReference type="ARBA" id="ARBA00047353"/>
    </source>
</evidence>
<dbReference type="OMA" id="WAQIAMK"/>
<reference evidence="14 15" key="1">
    <citation type="journal article" date="2003" name="PLoS Biol.">
        <title>The genome sequence of Caenorhabditis briggsae: a platform for comparative genomics.</title>
        <authorList>
            <person name="Stein L.D."/>
            <person name="Bao Z."/>
            <person name="Blasiar D."/>
            <person name="Blumenthal T."/>
            <person name="Brent M.R."/>
            <person name="Chen N."/>
            <person name="Chinwalla A."/>
            <person name="Clarke L."/>
            <person name="Clee C."/>
            <person name="Coghlan A."/>
            <person name="Coulson A."/>
            <person name="D'Eustachio P."/>
            <person name="Fitch D.H."/>
            <person name="Fulton L.A."/>
            <person name="Fulton R.E."/>
            <person name="Griffiths-Jones S."/>
            <person name="Harris T.W."/>
            <person name="Hillier L.W."/>
            <person name="Kamath R."/>
            <person name="Kuwabara P.E."/>
            <person name="Mardis E.R."/>
            <person name="Marra M.A."/>
            <person name="Miner T.L."/>
            <person name="Minx P."/>
            <person name="Mullikin J.C."/>
            <person name="Plumb R.W."/>
            <person name="Rogers J."/>
            <person name="Schein J.E."/>
            <person name="Sohrmann M."/>
            <person name="Spieth J."/>
            <person name="Stajich J.E."/>
            <person name="Wei C."/>
            <person name="Willey D."/>
            <person name="Wilson R.K."/>
            <person name="Durbin R."/>
            <person name="Waterston R.H."/>
        </authorList>
    </citation>
    <scope>NUCLEOTIDE SEQUENCE [LARGE SCALE GENOMIC DNA]</scope>
    <source>
        <strain evidence="14 15">AF16</strain>
    </source>
</reference>
<comment type="pathway">
    <text evidence="3">Protein modification; protein glycosylation.</text>
</comment>
<protein>
    <recommendedName>
        <fullName evidence="5">ditrans,polycis-polyprenyl diphosphate synthase [(2E,6E)-farnesyldiphosphate specific]</fullName>
        <ecNumber evidence="5">2.5.1.87</ecNumber>
    </recommendedName>
</protein>
<dbReference type="InParanoid" id="A8WSG6"/>
<comment type="cofactor">
    <cofactor evidence="1">
        <name>Mg(2+)</name>
        <dbReference type="ChEBI" id="CHEBI:18420"/>
    </cofactor>
</comment>
<dbReference type="GO" id="GO:0005789">
    <property type="term" value="C:endoplasmic reticulum membrane"/>
    <property type="evidence" value="ECO:0000318"/>
    <property type="project" value="GO_Central"/>
</dbReference>